<evidence type="ECO:0000256" key="2">
    <source>
        <dbReference type="ARBA" id="ARBA00022670"/>
    </source>
</evidence>
<dbReference type="SUPFAM" id="SSF52096">
    <property type="entry name" value="ClpP/crotonase"/>
    <property type="match status" value="2"/>
</dbReference>
<evidence type="ECO:0000259" key="7">
    <source>
        <dbReference type="Pfam" id="PF01343"/>
    </source>
</evidence>
<sequence>MKLVRGAWKLLVGIKDALVLLFMLCFFGALFAILSARPNAGAVTDGALLLKLDGTLVEQASPADPLAAFGGGTPIKEFQTRDIVRALDAARSDARVKAVVLDLDRFMGGYPVAVAEVAEAVQRVRDAKKPVLAYATAYTDSSYRIAAGASEIWVNPFGGTLFSGPGGSRLYYKGLIDKLGVTAHVYKVGKFKSAVEPYILTQQSPEARQANEALYGAIWGQWQEGVKKARPKAQIDPFINQPEAVVTAAGGDISLANERMGLVDKRGDRVAFGKRVAQIAGADTRKPSGNFKSIKLTNWLEANPAKTPGDAIGVITIAGEIVDGKGGAGTAGGDTVSELLLKGLAEKKLKALVVRVDSPGGSVLASEQMRQAILQAKAQKLPIVVSMAGLAASGGYWVSMPADVIFAEPNTITGSIGIFGLIPTFENTLAKIGVTSDGVRTTPLTGQPDLYAGTNATTDAILQAGVENGYRRFINLVAQSRKLTPQRVDEIGQGRVWDGGTARQLGLVDRFGGIDDAVAEAAKRAKLDPAKVHALYLTKQPSFLQTLFAGLASGGDEEESEPESGGDVFARIAGDRRAVFAQALGDVRRMAQGSSMQARCLECGAFGPSAATMRADARLMDVVLAKLGFGL</sequence>
<evidence type="ECO:0000313" key="9">
    <source>
        <dbReference type="Proteomes" id="UP000094487"/>
    </source>
</evidence>
<dbReference type="InterPro" id="IPR004634">
    <property type="entry name" value="Pept_S49_pIV"/>
</dbReference>
<dbReference type="GO" id="GO:0016020">
    <property type="term" value="C:membrane"/>
    <property type="evidence" value="ECO:0007669"/>
    <property type="project" value="InterPro"/>
</dbReference>
<dbReference type="GO" id="GO:0008236">
    <property type="term" value="F:serine-type peptidase activity"/>
    <property type="evidence" value="ECO:0007669"/>
    <property type="project" value="UniProtKB-KW"/>
</dbReference>
<proteinExistence type="inferred from homology"/>
<dbReference type="EMBL" id="MDDS01000041">
    <property type="protein sequence ID" value="ODP37017.1"/>
    <property type="molecule type" value="Genomic_DNA"/>
</dbReference>
<accession>A0A1E3LTE9</accession>
<name>A0A1E3LTE9_9SPHN</name>
<dbReference type="RefSeq" id="WP_069321231.1">
    <property type="nucleotide sequence ID" value="NZ_MDDS01000041.1"/>
</dbReference>
<dbReference type="STRING" id="1888892.BFL28_19195"/>
<organism evidence="8 9">
    <name type="scientific">Sphingomonas turrisvirgatae</name>
    <dbReference type="NCBI Taxonomy" id="1888892"/>
    <lineage>
        <taxon>Bacteria</taxon>
        <taxon>Pseudomonadati</taxon>
        <taxon>Pseudomonadota</taxon>
        <taxon>Alphaproteobacteria</taxon>
        <taxon>Sphingomonadales</taxon>
        <taxon>Sphingomonadaceae</taxon>
        <taxon>Sphingomonas</taxon>
    </lineage>
</organism>
<keyword evidence="3" id="KW-0378">Hydrolase</keyword>
<dbReference type="GO" id="GO:0006465">
    <property type="term" value="P:signal peptide processing"/>
    <property type="evidence" value="ECO:0007669"/>
    <property type="project" value="InterPro"/>
</dbReference>
<dbReference type="InterPro" id="IPR029045">
    <property type="entry name" value="ClpP/crotonase-like_dom_sf"/>
</dbReference>
<keyword evidence="9" id="KW-1185">Reference proteome</keyword>
<evidence type="ECO:0000256" key="5">
    <source>
        <dbReference type="PIRSR" id="PIRSR001217-1"/>
    </source>
</evidence>
<evidence type="ECO:0000313" key="8">
    <source>
        <dbReference type="EMBL" id="ODP37017.1"/>
    </source>
</evidence>
<gene>
    <name evidence="8" type="ORF">BFL28_19195</name>
</gene>
<protein>
    <submittedName>
        <fullName evidence="8">Signal peptide peptidase SppA</fullName>
    </submittedName>
</protein>
<dbReference type="InterPro" id="IPR002142">
    <property type="entry name" value="Peptidase_S49"/>
</dbReference>
<dbReference type="PANTHER" id="PTHR33209:SF1">
    <property type="entry name" value="PEPTIDASE S49 DOMAIN-CONTAINING PROTEIN"/>
    <property type="match status" value="1"/>
</dbReference>
<feature type="domain" description="Peptidase S49" evidence="7">
    <location>
        <begin position="376"/>
        <end position="527"/>
    </location>
</feature>
<keyword evidence="6" id="KW-1133">Transmembrane helix</keyword>
<evidence type="ECO:0000256" key="6">
    <source>
        <dbReference type="SAM" id="Phobius"/>
    </source>
</evidence>
<keyword evidence="2" id="KW-0645">Protease</keyword>
<feature type="active site" description="Nucleophile" evidence="5">
    <location>
        <position position="393"/>
    </location>
</feature>
<dbReference type="Proteomes" id="UP000094487">
    <property type="component" value="Unassembled WGS sequence"/>
</dbReference>
<feature type="domain" description="Peptidase S49" evidence="7">
    <location>
        <begin position="125"/>
        <end position="251"/>
    </location>
</feature>
<feature type="transmembrane region" description="Helical" evidence="6">
    <location>
        <begin position="12"/>
        <end position="34"/>
    </location>
</feature>
<dbReference type="NCBIfam" id="TIGR00705">
    <property type="entry name" value="SppA_67K"/>
    <property type="match status" value="1"/>
</dbReference>
<evidence type="ECO:0000256" key="4">
    <source>
        <dbReference type="ARBA" id="ARBA00022825"/>
    </source>
</evidence>
<feature type="active site" description="Proton donor/acceptor" evidence="5">
    <location>
        <position position="192"/>
    </location>
</feature>
<dbReference type="Pfam" id="PF01343">
    <property type="entry name" value="Peptidase_S49"/>
    <property type="match status" value="2"/>
</dbReference>
<dbReference type="InterPro" id="IPR047217">
    <property type="entry name" value="S49_SppA_67K_type_N"/>
</dbReference>
<keyword evidence="6" id="KW-0812">Transmembrane</keyword>
<comment type="similarity">
    <text evidence="1">Belongs to the peptidase S49 family.</text>
</comment>
<reference evidence="8 9" key="1">
    <citation type="submission" date="2016-08" db="EMBL/GenBank/DDBJ databases">
        <title>Draft genome of the agarase producing Sphingomonas sp. MCT13.</title>
        <authorList>
            <person name="D'Andrea M.M."/>
            <person name="Rossolini G.M."/>
            <person name="Thaller M.C."/>
        </authorList>
    </citation>
    <scope>NUCLEOTIDE SEQUENCE [LARGE SCALE GENOMIC DNA]</scope>
    <source>
        <strain evidence="8 9">MCT13</strain>
    </source>
</reference>
<dbReference type="CDD" id="cd07023">
    <property type="entry name" value="S49_Sppa_N_C"/>
    <property type="match status" value="1"/>
</dbReference>
<dbReference type="PANTHER" id="PTHR33209">
    <property type="entry name" value="PROTEASE 4"/>
    <property type="match status" value="1"/>
</dbReference>
<evidence type="ECO:0000256" key="3">
    <source>
        <dbReference type="ARBA" id="ARBA00022801"/>
    </source>
</evidence>
<dbReference type="OrthoDB" id="9764363at2"/>
<dbReference type="PIRSF" id="PIRSF001217">
    <property type="entry name" value="Protease_4_SppA"/>
    <property type="match status" value="1"/>
</dbReference>
<dbReference type="Gene3D" id="6.20.330.10">
    <property type="match status" value="1"/>
</dbReference>
<dbReference type="Gene3D" id="3.90.226.10">
    <property type="entry name" value="2-enoyl-CoA Hydratase, Chain A, domain 1"/>
    <property type="match status" value="3"/>
</dbReference>
<dbReference type="CDD" id="cd07018">
    <property type="entry name" value="S49_SppA_67K_type"/>
    <property type="match status" value="1"/>
</dbReference>
<evidence type="ECO:0000256" key="1">
    <source>
        <dbReference type="ARBA" id="ARBA00008683"/>
    </source>
</evidence>
<dbReference type="InterPro" id="IPR047272">
    <property type="entry name" value="S49_SppA_C"/>
</dbReference>
<keyword evidence="4" id="KW-0720">Serine protease</keyword>
<comment type="caution">
    <text evidence="8">The sequence shown here is derived from an EMBL/GenBank/DDBJ whole genome shotgun (WGS) entry which is preliminary data.</text>
</comment>
<dbReference type="AlphaFoldDB" id="A0A1E3LTE9"/>
<keyword evidence="6" id="KW-0472">Membrane</keyword>